<dbReference type="AlphaFoldDB" id="A0A7Z7AYH9"/>
<proteinExistence type="predicted"/>
<keyword evidence="1" id="KW-0808">Transferase</keyword>
<dbReference type="Pfam" id="PF09445">
    <property type="entry name" value="Methyltransf_15"/>
    <property type="match status" value="1"/>
</dbReference>
<accession>A0A7Z7AYH9</accession>
<gene>
    <name evidence="1" type="ORF">SAMN04488589_0912</name>
</gene>
<protein>
    <submittedName>
        <fullName evidence="1">RNA cap guanine-N2 methyltransferase</fullName>
    </submittedName>
</protein>
<dbReference type="InterPro" id="IPR019012">
    <property type="entry name" value="RNA_cap_Gua-N2-MeTrfase"/>
</dbReference>
<name>A0A7Z7AYH9_9EURY</name>
<keyword evidence="2" id="KW-1185">Reference proteome</keyword>
<dbReference type="PANTHER" id="PTHR14741">
    <property type="entry name" value="S-ADENOSYLMETHIONINE-DEPENDENT METHYLTRANSFERASE RELATED"/>
    <property type="match status" value="1"/>
</dbReference>
<dbReference type="EMBL" id="FNCA01000002">
    <property type="protein sequence ID" value="SDF57077.1"/>
    <property type="molecule type" value="Genomic_DNA"/>
</dbReference>
<organism evidence="1 2">
    <name type="scientific">Methanolobus vulcani</name>
    <dbReference type="NCBI Taxonomy" id="38026"/>
    <lineage>
        <taxon>Archaea</taxon>
        <taxon>Methanobacteriati</taxon>
        <taxon>Methanobacteriota</taxon>
        <taxon>Stenosarchaea group</taxon>
        <taxon>Methanomicrobia</taxon>
        <taxon>Methanosarcinales</taxon>
        <taxon>Methanosarcinaceae</taxon>
        <taxon>Methanolobus</taxon>
    </lineage>
</organism>
<dbReference type="SUPFAM" id="SSF53335">
    <property type="entry name" value="S-adenosyl-L-methionine-dependent methyltransferases"/>
    <property type="match status" value="1"/>
</dbReference>
<sequence>MARKKQFKTEMISDKDGIRFATPEPVAEYRAKRLQCKTIADISCGIGGQALFFAKYCDFVYAIEIDPKKIAFAKKNARIMGVDNIEFIVGDALSSEAIEKLPQLDVVFSDPARPPAEKKRSIDNLSPSIPEVMEAYAGISSNFAFEAPPQLSPEKIPFDCEREYMSLEGKLNRLNLYFGELKKADVSAVALPGSNIIRKTGKIEPAIKVEETALYAYEPEECVTKAGLLEQLVAELKKESNDIAIFDIDDKRTLLSSENEIENSLFKNSYKKLLVTDTDFSQINSFLKKNSFGKVIVRAAIEPERYWDVRNELENDLDGERKAHLFVKNEKAILFEVLDH</sequence>
<dbReference type="GO" id="GO:0071164">
    <property type="term" value="F:RNA cap trimethylguanosine synthase activity"/>
    <property type="evidence" value="ECO:0007669"/>
    <property type="project" value="TreeGrafter"/>
</dbReference>
<dbReference type="CDD" id="cd02440">
    <property type="entry name" value="AdoMet_MTases"/>
    <property type="match status" value="1"/>
</dbReference>
<evidence type="ECO:0000313" key="1">
    <source>
        <dbReference type="EMBL" id="SDF57077.1"/>
    </source>
</evidence>
<dbReference type="PANTHER" id="PTHR14741:SF32">
    <property type="entry name" value="TRIMETHYLGUANOSINE SYNTHASE"/>
    <property type="match status" value="1"/>
</dbReference>
<dbReference type="Proteomes" id="UP000199259">
    <property type="component" value="Unassembled WGS sequence"/>
</dbReference>
<dbReference type="OrthoDB" id="56872at2157"/>
<dbReference type="RefSeq" id="WP_091709047.1">
    <property type="nucleotide sequence ID" value="NZ_FNCA01000002.1"/>
</dbReference>
<dbReference type="Gene3D" id="3.40.50.150">
    <property type="entry name" value="Vaccinia Virus protein VP39"/>
    <property type="match status" value="1"/>
</dbReference>
<keyword evidence="1" id="KW-0489">Methyltransferase</keyword>
<evidence type="ECO:0000313" key="2">
    <source>
        <dbReference type="Proteomes" id="UP000199259"/>
    </source>
</evidence>
<comment type="caution">
    <text evidence="1">The sequence shown here is derived from an EMBL/GenBank/DDBJ whole genome shotgun (WGS) entry which is preliminary data.</text>
</comment>
<dbReference type="InterPro" id="IPR029063">
    <property type="entry name" value="SAM-dependent_MTases_sf"/>
</dbReference>
<reference evidence="1 2" key="1">
    <citation type="submission" date="2016-10" db="EMBL/GenBank/DDBJ databases">
        <authorList>
            <person name="Varghese N."/>
            <person name="Submissions S."/>
        </authorList>
    </citation>
    <scope>NUCLEOTIDE SEQUENCE [LARGE SCALE GENOMIC DNA]</scope>
    <source>
        <strain evidence="1 2">PL 12/M</strain>
    </source>
</reference>